<organism evidence="2 3">
    <name type="scientific">Pseudoalteromonas citrea</name>
    <dbReference type="NCBI Taxonomy" id="43655"/>
    <lineage>
        <taxon>Bacteria</taxon>
        <taxon>Pseudomonadati</taxon>
        <taxon>Pseudomonadota</taxon>
        <taxon>Gammaproteobacteria</taxon>
        <taxon>Alteromonadales</taxon>
        <taxon>Pseudoalteromonadaceae</taxon>
        <taxon>Pseudoalteromonas</taxon>
    </lineage>
</organism>
<dbReference type="Pfam" id="PF09509">
    <property type="entry name" value="Hypoth_Ymh"/>
    <property type="match status" value="1"/>
</dbReference>
<reference evidence="2" key="1">
    <citation type="journal article" date="2012" name="J. Bacteriol.">
        <title>Genome sequences of type strains of seven species of the marine bacterium Pseudoalteromonas.</title>
        <authorList>
            <person name="Xie B.B."/>
            <person name="Shu Y.L."/>
            <person name="Qin Q.L."/>
            <person name="Rong J.C."/>
            <person name="Zhang X.Y."/>
            <person name="Chen X.L."/>
            <person name="Shi M."/>
            <person name="He H.L."/>
            <person name="Zhou B.C."/>
            <person name="Zhang Y.Z."/>
        </authorList>
    </citation>
    <scope>NUCLEOTIDE SEQUENCE</scope>
    <source>
        <strain evidence="2">DSM 8771</strain>
    </source>
</reference>
<dbReference type="InterPro" id="IPR012654">
    <property type="entry name" value="CHP02391"/>
</dbReference>
<protein>
    <recommendedName>
        <fullName evidence="1">Conserved hypothetical protein CHP02391 domain-containing protein</fullName>
    </recommendedName>
</protein>
<evidence type="ECO:0000259" key="1">
    <source>
        <dbReference type="Pfam" id="PF09509"/>
    </source>
</evidence>
<feature type="domain" description="Conserved hypothetical protein CHP02391" evidence="1">
    <location>
        <begin position="171"/>
        <end position="249"/>
    </location>
</feature>
<comment type="caution">
    <text evidence="2">The sequence shown here is derived from an EMBL/GenBank/DDBJ whole genome shotgun (WGS) entry which is preliminary data.</text>
</comment>
<dbReference type="Proteomes" id="UP000016487">
    <property type="component" value="Unassembled WGS sequence"/>
</dbReference>
<dbReference type="AlphaFoldDB" id="A0AAD4FRP5"/>
<reference evidence="2" key="2">
    <citation type="submission" date="2015-03" db="EMBL/GenBank/DDBJ databases">
        <title>Genome sequence of Pseudoalteromonas citrea.</title>
        <authorList>
            <person name="Xie B.-B."/>
            <person name="Rong J.-C."/>
            <person name="Qin Q.-L."/>
            <person name="Zhang Y.-Z."/>
        </authorList>
    </citation>
    <scope>NUCLEOTIDE SEQUENCE</scope>
    <source>
        <strain evidence="2">DSM 8771</strain>
    </source>
</reference>
<dbReference type="RefSeq" id="WP_010365099.1">
    <property type="nucleotide sequence ID" value="NZ_AHBZ03000021.1"/>
</dbReference>
<gene>
    <name evidence="2" type="ORF">PCIT_a3068</name>
</gene>
<evidence type="ECO:0000313" key="3">
    <source>
        <dbReference type="Proteomes" id="UP000016487"/>
    </source>
</evidence>
<accession>A0AAD4FRP5</accession>
<sequence>MKTHLAGIDYRGLAGISQNCIDAVVEMIHFGRKINTVKILTCGSDHSCRHALLLNVDVDVDIAIKSGFTSGYSGEGPRSFAYILSLLRNFADDIDEYRVSRDFIRRINSSALTLQDLEWLVAQEPIRPQQWYEYIYDHRHNNSSWIDDFPAEIPLSLIDKRLLEVAISFKENPDNALMTGYRLLERLVKEKSGLTKETGAKLFSKAFTGENAPLYWDDLDGSESTGRANMYSSIFMAFRNRRAHQQLESNIHDDIREFLLLNQLFVLEQSTKVREVEYQSI</sequence>
<evidence type="ECO:0000313" key="2">
    <source>
        <dbReference type="EMBL" id="KAF7770109.1"/>
    </source>
</evidence>
<name>A0AAD4FRP5_9GAMM</name>
<proteinExistence type="predicted"/>
<dbReference type="EMBL" id="AHBZ03000021">
    <property type="protein sequence ID" value="KAF7770109.1"/>
    <property type="molecule type" value="Genomic_DNA"/>
</dbReference>